<sequence length="178" mass="20638">MTASPPWNGQQYQTARPPHFGLHEFVQQNRVGEIGPPPVIGKDKQVRTLDIIAQDLTLRRTVKDRPLAHQKVDQPGIKTDVYRSKHQWHLPQGIGRREGHRLARFGQQVKLAKVGRFERTHPPPDHLVRLVRQFRPDDAWNDDQLAVNLRLRGQRANRQDKCKKELQYPICHEKTPAA</sequence>
<reference evidence="2" key="1">
    <citation type="journal article" date="2019" name="Int. J. Syst. Evol. Microbiol.">
        <title>The Global Catalogue of Microorganisms (GCM) 10K type strain sequencing project: providing services to taxonomists for standard genome sequencing and annotation.</title>
        <authorList>
            <consortium name="The Broad Institute Genomics Platform"/>
            <consortium name="The Broad Institute Genome Sequencing Center for Infectious Disease"/>
            <person name="Wu L."/>
            <person name="Ma J."/>
        </authorList>
    </citation>
    <scope>NUCLEOTIDE SEQUENCE [LARGE SCALE GENOMIC DNA]</scope>
    <source>
        <strain evidence="2">CCUG 66188</strain>
    </source>
</reference>
<dbReference type="Proteomes" id="UP001596353">
    <property type="component" value="Unassembled WGS sequence"/>
</dbReference>
<accession>A0ABW2B6E3</accession>
<name>A0ABW2B6E3_9RHOB</name>
<evidence type="ECO:0000313" key="2">
    <source>
        <dbReference type="Proteomes" id="UP001596353"/>
    </source>
</evidence>
<comment type="caution">
    <text evidence="1">The sequence shown here is derived from an EMBL/GenBank/DDBJ whole genome shotgun (WGS) entry which is preliminary data.</text>
</comment>
<protein>
    <submittedName>
        <fullName evidence="1">Uncharacterized protein</fullName>
    </submittedName>
</protein>
<organism evidence="1 2">
    <name type="scientific">Sulfitobacter porphyrae</name>
    <dbReference type="NCBI Taxonomy" id="1246864"/>
    <lineage>
        <taxon>Bacteria</taxon>
        <taxon>Pseudomonadati</taxon>
        <taxon>Pseudomonadota</taxon>
        <taxon>Alphaproteobacteria</taxon>
        <taxon>Rhodobacterales</taxon>
        <taxon>Roseobacteraceae</taxon>
        <taxon>Sulfitobacter</taxon>
    </lineage>
</organism>
<dbReference type="EMBL" id="JBHSWG010000001">
    <property type="protein sequence ID" value="MFC6760972.1"/>
    <property type="molecule type" value="Genomic_DNA"/>
</dbReference>
<gene>
    <name evidence="1" type="ORF">ACFQFQ_18125</name>
</gene>
<evidence type="ECO:0000313" key="1">
    <source>
        <dbReference type="EMBL" id="MFC6760972.1"/>
    </source>
</evidence>
<keyword evidence="2" id="KW-1185">Reference proteome</keyword>
<proteinExistence type="predicted"/>